<organism evidence="19 20">
    <name type="scientific">Salimicrobium halophilum</name>
    <dbReference type="NCBI Taxonomy" id="86666"/>
    <lineage>
        <taxon>Bacteria</taxon>
        <taxon>Bacillati</taxon>
        <taxon>Bacillota</taxon>
        <taxon>Bacilli</taxon>
        <taxon>Bacillales</taxon>
        <taxon>Bacillaceae</taxon>
        <taxon>Salimicrobium</taxon>
    </lineage>
</organism>
<evidence type="ECO:0000259" key="18">
    <source>
        <dbReference type="PROSITE" id="PS51975"/>
    </source>
</evidence>
<comment type="cofactor">
    <cofactor evidence="2">
        <name>Mg(2+)</name>
        <dbReference type="ChEBI" id="CHEBI:18420"/>
    </cofactor>
</comment>
<evidence type="ECO:0000256" key="13">
    <source>
        <dbReference type="ARBA" id="ARBA00023211"/>
    </source>
</evidence>
<dbReference type="OrthoDB" id="9803420at2"/>
<dbReference type="HAMAP" id="MF_00052_B">
    <property type="entry name" value="RNase_HII_B"/>
    <property type="match status" value="1"/>
</dbReference>
<keyword evidence="11 14" id="KW-0255">Endonuclease</keyword>
<dbReference type="PANTHER" id="PTHR10954:SF18">
    <property type="entry name" value="RIBONUCLEASE HII"/>
    <property type="match status" value="1"/>
</dbReference>
<gene>
    <name evidence="14" type="primary">rnhB</name>
    <name evidence="19" type="ORF">SAMN04490247_0523</name>
</gene>
<feature type="binding site" evidence="14 15">
    <location>
        <position position="74"/>
    </location>
    <ligand>
        <name>a divalent metal cation</name>
        <dbReference type="ChEBI" id="CHEBI:60240"/>
    </ligand>
</feature>
<dbReference type="PROSITE" id="PS51975">
    <property type="entry name" value="RNASE_H_2"/>
    <property type="match status" value="1"/>
</dbReference>
<comment type="catalytic activity">
    <reaction evidence="1 14 15 16">
        <text>Endonucleolytic cleavage to 5'-phosphomonoester.</text>
        <dbReference type="EC" id="3.1.26.4"/>
    </reaction>
</comment>
<sequence>MPNKSVKQLKEEEKQGLLTLADIQEDERKGVQQIVARIKKQEARREELENQWHEMSLLEEEKKAKGYSYIAGIDEAGRGPIAGPVTAACVRLPEGFTLYGLNDSKKLTEKDKDSFYNEIMKYADVGVGEASAEEIDEINIYQATKLAMKRAVENMEYAPDFLLVDAMSIPVKSDQEAYVKGDERSVSIAAASVIAKVTRDRFMKDLGESYPCYGFANNKGYGTKVHLDAIKAEGITPYHRKSFVPVRS</sequence>
<evidence type="ECO:0000313" key="19">
    <source>
        <dbReference type="EMBL" id="SDJ02255.1"/>
    </source>
</evidence>
<evidence type="ECO:0000256" key="7">
    <source>
        <dbReference type="ARBA" id="ARBA00019179"/>
    </source>
</evidence>
<evidence type="ECO:0000256" key="15">
    <source>
        <dbReference type="PROSITE-ProRule" id="PRU01319"/>
    </source>
</evidence>
<dbReference type="SUPFAM" id="SSF53098">
    <property type="entry name" value="Ribonuclease H-like"/>
    <property type="match status" value="1"/>
</dbReference>
<dbReference type="GO" id="GO:0006298">
    <property type="term" value="P:mismatch repair"/>
    <property type="evidence" value="ECO:0007669"/>
    <property type="project" value="TreeGrafter"/>
</dbReference>
<evidence type="ECO:0000256" key="17">
    <source>
        <dbReference type="SAM" id="Coils"/>
    </source>
</evidence>
<keyword evidence="13 14" id="KW-0464">Manganese</keyword>
<keyword evidence="10 14" id="KW-0479">Metal-binding</keyword>
<dbReference type="InterPro" id="IPR001352">
    <property type="entry name" value="RNase_HII/HIII"/>
</dbReference>
<name>A0A1G8QCU7_9BACI</name>
<dbReference type="GO" id="GO:0003723">
    <property type="term" value="F:RNA binding"/>
    <property type="evidence" value="ECO:0007669"/>
    <property type="project" value="UniProtKB-UniRule"/>
</dbReference>
<keyword evidence="12 14" id="KW-0378">Hydrolase</keyword>
<evidence type="ECO:0000256" key="10">
    <source>
        <dbReference type="ARBA" id="ARBA00022723"/>
    </source>
</evidence>
<dbReference type="Proteomes" id="UP000199225">
    <property type="component" value="Unassembled WGS sequence"/>
</dbReference>
<feature type="binding site" evidence="14 15">
    <location>
        <position position="165"/>
    </location>
    <ligand>
        <name>a divalent metal cation</name>
        <dbReference type="ChEBI" id="CHEBI:60240"/>
    </ligand>
</feature>
<dbReference type="NCBIfam" id="NF000594">
    <property type="entry name" value="PRK00015.1-1"/>
    <property type="match status" value="1"/>
</dbReference>
<dbReference type="InterPro" id="IPR012337">
    <property type="entry name" value="RNaseH-like_sf"/>
</dbReference>
<evidence type="ECO:0000256" key="6">
    <source>
        <dbReference type="ARBA" id="ARBA00012180"/>
    </source>
</evidence>
<evidence type="ECO:0000256" key="14">
    <source>
        <dbReference type="HAMAP-Rule" id="MF_00052"/>
    </source>
</evidence>
<evidence type="ECO:0000256" key="8">
    <source>
        <dbReference type="ARBA" id="ARBA00022490"/>
    </source>
</evidence>
<evidence type="ECO:0000256" key="12">
    <source>
        <dbReference type="ARBA" id="ARBA00022801"/>
    </source>
</evidence>
<keyword evidence="8 14" id="KW-0963">Cytoplasm</keyword>
<comment type="subcellular location">
    <subcellularLocation>
        <location evidence="4 14">Cytoplasm</location>
    </subcellularLocation>
</comment>
<feature type="binding site" evidence="14 15">
    <location>
        <position position="75"/>
    </location>
    <ligand>
        <name>a divalent metal cation</name>
        <dbReference type="ChEBI" id="CHEBI:60240"/>
    </ligand>
</feature>
<dbReference type="EC" id="3.1.26.4" evidence="6 14"/>
<dbReference type="InterPro" id="IPR036397">
    <property type="entry name" value="RNaseH_sf"/>
</dbReference>
<evidence type="ECO:0000256" key="4">
    <source>
        <dbReference type="ARBA" id="ARBA00004496"/>
    </source>
</evidence>
<dbReference type="NCBIfam" id="NF000595">
    <property type="entry name" value="PRK00015.1-3"/>
    <property type="match status" value="1"/>
</dbReference>
<accession>A0A1G8QCU7</accession>
<dbReference type="PANTHER" id="PTHR10954">
    <property type="entry name" value="RIBONUCLEASE H2 SUBUNIT A"/>
    <property type="match status" value="1"/>
</dbReference>
<dbReference type="CDD" id="cd07182">
    <property type="entry name" value="RNase_HII_bacteria_HII_like"/>
    <property type="match status" value="1"/>
</dbReference>
<reference evidence="20" key="1">
    <citation type="submission" date="2016-10" db="EMBL/GenBank/DDBJ databases">
        <authorList>
            <person name="Varghese N."/>
            <person name="Submissions S."/>
        </authorList>
    </citation>
    <scope>NUCLEOTIDE SEQUENCE [LARGE SCALE GENOMIC DNA]</scope>
    <source>
        <strain evidence="20">DSM 4771</strain>
    </source>
</reference>
<evidence type="ECO:0000256" key="11">
    <source>
        <dbReference type="ARBA" id="ARBA00022759"/>
    </source>
</evidence>
<evidence type="ECO:0000256" key="16">
    <source>
        <dbReference type="RuleBase" id="RU003515"/>
    </source>
</evidence>
<evidence type="ECO:0000256" key="9">
    <source>
        <dbReference type="ARBA" id="ARBA00022722"/>
    </source>
</evidence>
<dbReference type="FunFam" id="3.30.420.10:FF:000006">
    <property type="entry name" value="Ribonuclease HII"/>
    <property type="match status" value="1"/>
</dbReference>
<keyword evidence="20" id="KW-1185">Reference proteome</keyword>
<evidence type="ECO:0000313" key="20">
    <source>
        <dbReference type="Proteomes" id="UP000199225"/>
    </source>
</evidence>
<dbReference type="GO" id="GO:0030145">
    <property type="term" value="F:manganese ion binding"/>
    <property type="evidence" value="ECO:0007669"/>
    <property type="project" value="UniProtKB-UniRule"/>
</dbReference>
<dbReference type="GO" id="GO:0032299">
    <property type="term" value="C:ribonuclease H2 complex"/>
    <property type="evidence" value="ECO:0007669"/>
    <property type="project" value="TreeGrafter"/>
</dbReference>
<dbReference type="Gene3D" id="3.30.420.10">
    <property type="entry name" value="Ribonuclease H-like superfamily/Ribonuclease H"/>
    <property type="match status" value="1"/>
</dbReference>
<dbReference type="RefSeq" id="WP_093191742.1">
    <property type="nucleotide sequence ID" value="NZ_FNEV01000001.1"/>
</dbReference>
<dbReference type="GO" id="GO:0043137">
    <property type="term" value="P:DNA replication, removal of RNA primer"/>
    <property type="evidence" value="ECO:0007669"/>
    <property type="project" value="TreeGrafter"/>
</dbReference>
<feature type="domain" description="RNase H type-2" evidence="18">
    <location>
        <begin position="68"/>
        <end position="248"/>
    </location>
</feature>
<dbReference type="GO" id="GO:0005737">
    <property type="term" value="C:cytoplasm"/>
    <property type="evidence" value="ECO:0007669"/>
    <property type="project" value="UniProtKB-SubCell"/>
</dbReference>
<dbReference type="InterPro" id="IPR024567">
    <property type="entry name" value="RNase_HII/HIII_dom"/>
</dbReference>
<proteinExistence type="inferred from homology"/>
<protein>
    <recommendedName>
        <fullName evidence="7 14">Ribonuclease HII</fullName>
        <shortName evidence="14">RNase HII</shortName>
        <ecNumber evidence="6 14">3.1.26.4</ecNumber>
    </recommendedName>
</protein>
<dbReference type="GO" id="GO:0004523">
    <property type="term" value="F:RNA-DNA hybrid ribonuclease activity"/>
    <property type="evidence" value="ECO:0007669"/>
    <property type="project" value="UniProtKB-UniRule"/>
</dbReference>
<evidence type="ECO:0000256" key="1">
    <source>
        <dbReference type="ARBA" id="ARBA00000077"/>
    </source>
</evidence>
<dbReference type="EMBL" id="FNEV01000001">
    <property type="protein sequence ID" value="SDJ02255.1"/>
    <property type="molecule type" value="Genomic_DNA"/>
</dbReference>
<dbReference type="AlphaFoldDB" id="A0A1G8QCU7"/>
<comment type="cofactor">
    <cofactor evidence="14 15">
        <name>Mn(2+)</name>
        <dbReference type="ChEBI" id="CHEBI:29035"/>
    </cofactor>
    <cofactor evidence="14 15">
        <name>Mg(2+)</name>
        <dbReference type="ChEBI" id="CHEBI:18420"/>
    </cofactor>
    <text evidence="14 15">Manganese or magnesium. Binds 1 divalent metal ion per monomer in the absence of substrate. May bind a second metal ion after substrate binding.</text>
</comment>
<feature type="coiled-coil region" evidence="17">
    <location>
        <begin position="31"/>
        <end position="58"/>
    </location>
</feature>
<evidence type="ECO:0000256" key="3">
    <source>
        <dbReference type="ARBA" id="ARBA00004065"/>
    </source>
</evidence>
<dbReference type="InterPro" id="IPR022898">
    <property type="entry name" value="RNase_HII"/>
</dbReference>
<evidence type="ECO:0000256" key="5">
    <source>
        <dbReference type="ARBA" id="ARBA00007383"/>
    </source>
</evidence>
<comment type="function">
    <text evidence="3 14 16">Endonuclease that specifically degrades the RNA of RNA-DNA hybrids.</text>
</comment>
<evidence type="ECO:0000256" key="2">
    <source>
        <dbReference type="ARBA" id="ARBA00001946"/>
    </source>
</evidence>
<keyword evidence="9 14" id="KW-0540">Nuclease</keyword>
<comment type="similarity">
    <text evidence="5 14 16">Belongs to the RNase HII family.</text>
</comment>
<dbReference type="STRING" id="86666.SAMN04490247_0523"/>
<keyword evidence="17" id="KW-0175">Coiled coil</keyword>
<dbReference type="Pfam" id="PF01351">
    <property type="entry name" value="RNase_HII"/>
    <property type="match status" value="1"/>
</dbReference>